<evidence type="ECO:0000313" key="4">
    <source>
        <dbReference type="Proteomes" id="UP000028007"/>
    </source>
</evidence>
<reference evidence="3 4" key="1">
    <citation type="journal article" date="1992" name="Int. J. Syst. Bacteriol.">
        <title>Sphingobacterium antarcticus sp. nov. a Psychrotrophic Bacterium from the Soils of Schirmacher Oasis, Antarctica.</title>
        <authorList>
            <person name="Shivaji S."/>
            <person name="Ray M.K."/>
            <person name="Rao N.S."/>
            <person name="Saiserr L."/>
            <person name="Jagannadham M.V."/>
            <person name="Kumar G.S."/>
            <person name="Reddy G."/>
            <person name="Bhargava P.M."/>
        </authorList>
    </citation>
    <scope>NUCLEOTIDE SEQUENCE [LARGE SCALE GENOMIC DNA]</scope>
    <source>
        <strain evidence="3 4">4BY</strain>
    </source>
</reference>
<protein>
    <submittedName>
        <fullName evidence="3">ATPase</fullName>
    </submittedName>
</protein>
<dbReference type="Gene3D" id="3.30.530.20">
    <property type="match status" value="1"/>
</dbReference>
<dbReference type="InterPro" id="IPR023393">
    <property type="entry name" value="START-like_dom_sf"/>
</dbReference>
<sequence length="147" mass="16505">MKKLEYSITINASPERVWEIITGKETYGQWTSVFAEGSSAETDWKKGSKAIFLNGEGQGMVSEIVDSIPGKFLSIRHLGEVKDGVEDATTYQGEEWGDALENYELEQVNGKTVWVVTLDMNDDYVDFMNNTWPAALEKVKDLSEQAK</sequence>
<dbReference type="InterPro" id="IPR013538">
    <property type="entry name" value="ASHA1/2-like_C"/>
</dbReference>
<evidence type="ECO:0000256" key="1">
    <source>
        <dbReference type="ARBA" id="ARBA00006817"/>
    </source>
</evidence>
<dbReference type="AlphaFoldDB" id="A0A081PIT8"/>
<dbReference type="Proteomes" id="UP000028007">
    <property type="component" value="Unassembled WGS sequence"/>
</dbReference>
<dbReference type="eggNOG" id="COG3832">
    <property type="taxonomic scope" value="Bacteria"/>
</dbReference>
<dbReference type="OrthoDB" id="384974at2"/>
<accession>A0A081PIT8</accession>
<evidence type="ECO:0000313" key="3">
    <source>
        <dbReference type="EMBL" id="KEQ30611.1"/>
    </source>
</evidence>
<comment type="similarity">
    <text evidence="1">Belongs to the AHA1 family.</text>
</comment>
<feature type="domain" description="Activator of Hsp90 ATPase homologue 1/2-like C-terminal" evidence="2">
    <location>
        <begin position="11"/>
        <end position="140"/>
    </location>
</feature>
<dbReference type="RefSeq" id="WP_037439340.1">
    <property type="nucleotide sequence ID" value="NZ_JNFF01000033.1"/>
</dbReference>
<name>A0A081PIT8_9SPHI</name>
<dbReference type="EMBL" id="JNFF01000033">
    <property type="protein sequence ID" value="KEQ30611.1"/>
    <property type="molecule type" value="Genomic_DNA"/>
</dbReference>
<dbReference type="SUPFAM" id="SSF55961">
    <property type="entry name" value="Bet v1-like"/>
    <property type="match status" value="1"/>
</dbReference>
<keyword evidence="4" id="KW-1185">Reference proteome</keyword>
<gene>
    <name evidence="3" type="ORF">N180_05155</name>
</gene>
<evidence type="ECO:0000259" key="2">
    <source>
        <dbReference type="Pfam" id="PF08327"/>
    </source>
</evidence>
<comment type="caution">
    <text evidence="3">The sequence shown here is derived from an EMBL/GenBank/DDBJ whole genome shotgun (WGS) entry which is preliminary data.</text>
</comment>
<proteinExistence type="inferred from homology"/>
<organism evidence="3 4">
    <name type="scientific">Pedobacter antarcticus 4BY</name>
    <dbReference type="NCBI Taxonomy" id="1358423"/>
    <lineage>
        <taxon>Bacteria</taxon>
        <taxon>Pseudomonadati</taxon>
        <taxon>Bacteroidota</taxon>
        <taxon>Sphingobacteriia</taxon>
        <taxon>Sphingobacteriales</taxon>
        <taxon>Sphingobacteriaceae</taxon>
        <taxon>Pedobacter</taxon>
    </lineage>
</organism>
<dbReference type="Pfam" id="PF08327">
    <property type="entry name" value="AHSA1"/>
    <property type="match status" value="1"/>
</dbReference>
<dbReference type="CDD" id="cd07814">
    <property type="entry name" value="SRPBCC_CalC_Aha1-like"/>
    <property type="match status" value="1"/>
</dbReference>